<proteinExistence type="inferred from homology"/>
<evidence type="ECO:0000259" key="2">
    <source>
        <dbReference type="SMART" id="SM00244"/>
    </source>
</evidence>
<reference evidence="3" key="1">
    <citation type="submission" date="2023-03" db="EMBL/GenBank/DDBJ databases">
        <authorList>
            <person name="Steffen K."/>
            <person name="Cardenas P."/>
        </authorList>
    </citation>
    <scope>NUCLEOTIDE SEQUENCE</scope>
</reference>
<dbReference type="Pfam" id="PF01145">
    <property type="entry name" value="Band_7"/>
    <property type="match status" value="1"/>
</dbReference>
<dbReference type="SUPFAM" id="SSF117892">
    <property type="entry name" value="Band 7/SPFH domain"/>
    <property type="match status" value="1"/>
</dbReference>
<dbReference type="Gene3D" id="3.30.479.30">
    <property type="entry name" value="Band 7 domain"/>
    <property type="match status" value="1"/>
</dbReference>
<dbReference type="EMBL" id="CASHTH010000249">
    <property type="protein sequence ID" value="CAI7995615.1"/>
    <property type="molecule type" value="Genomic_DNA"/>
</dbReference>
<dbReference type="PRINTS" id="PR00721">
    <property type="entry name" value="STOMATIN"/>
</dbReference>
<dbReference type="InterPro" id="IPR050710">
    <property type="entry name" value="Band7/mec-2_domain"/>
</dbReference>
<dbReference type="Proteomes" id="UP001174909">
    <property type="component" value="Unassembled WGS sequence"/>
</dbReference>
<protein>
    <submittedName>
        <fullName evidence="3">Protein QmcA</fullName>
    </submittedName>
</protein>
<name>A0AA35QXW5_GEOBA</name>
<evidence type="ECO:0000313" key="4">
    <source>
        <dbReference type="Proteomes" id="UP001174909"/>
    </source>
</evidence>
<accession>A0AA35QXW5</accession>
<dbReference type="SMART" id="SM00244">
    <property type="entry name" value="PHB"/>
    <property type="match status" value="1"/>
</dbReference>
<dbReference type="InterPro" id="IPR036013">
    <property type="entry name" value="Band_7/SPFH_dom_sf"/>
</dbReference>
<dbReference type="GO" id="GO:0009898">
    <property type="term" value="C:cytoplasmic side of plasma membrane"/>
    <property type="evidence" value="ECO:0007669"/>
    <property type="project" value="UniProtKB-ARBA"/>
</dbReference>
<sequence length="373" mass="41807">MIPYVAIVKQYERLALFTLGKYSGLKQPGLRILFWPVHKARKIDLREDVFDIPSQTVITLDNAPIGIDFLVYLRVMEHEAAKSVLEVVGYQAAVVGIATTTLRAVIGKISLDEVLSQRDRINEELRSELDQVTERWGIKVTQVEIREVEPARDIQEAMNRQMSAERIRRAAVTEAEGTRQAAITVAEGEKQSAILKAEGGRQAEILQAEGDQQAAILRAQGFADALDRIHGVARNIDSNTLSLQYFDTLKELGASESTKFIFPMEFTNLLSPFIDKSKGGATTKAPSLLSLLTGGRDLGGLAALELDVMWRVVAEERITFTECFHDIPAGAECLSQMPVDMPEEFRRRKYRNFCIECDKCSRRKLRLRAMYGT</sequence>
<dbReference type="InterPro" id="IPR001972">
    <property type="entry name" value="Stomatin_HflK_fam"/>
</dbReference>
<gene>
    <name evidence="3" type="ORF">GBAR_LOCUS1720</name>
</gene>
<evidence type="ECO:0000313" key="3">
    <source>
        <dbReference type="EMBL" id="CAI7995615.1"/>
    </source>
</evidence>
<dbReference type="PANTHER" id="PTHR43327">
    <property type="entry name" value="STOMATIN-LIKE PROTEIN 2, MITOCHONDRIAL"/>
    <property type="match status" value="1"/>
</dbReference>
<dbReference type="InterPro" id="IPR001107">
    <property type="entry name" value="Band_7"/>
</dbReference>
<feature type="domain" description="Band 7" evidence="2">
    <location>
        <begin position="3"/>
        <end position="162"/>
    </location>
</feature>
<comment type="caution">
    <text evidence="3">The sequence shown here is derived from an EMBL/GenBank/DDBJ whole genome shotgun (WGS) entry which is preliminary data.</text>
</comment>
<comment type="similarity">
    <text evidence="1">Belongs to the band 7/mec-2 family.</text>
</comment>
<dbReference type="FunFam" id="3.30.479.30:FF:000004">
    <property type="entry name" value="Putative membrane protease family, stomatin"/>
    <property type="match status" value="1"/>
</dbReference>
<dbReference type="AlphaFoldDB" id="A0AA35QXW5"/>
<dbReference type="PANTHER" id="PTHR43327:SF10">
    <property type="entry name" value="STOMATIN-LIKE PROTEIN 2, MITOCHONDRIAL"/>
    <property type="match status" value="1"/>
</dbReference>
<evidence type="ECO:0000256" key="1">
    <source>
        <dbReference type="ARBA" id="ARBA00008164"/>
    </source>
</evidence>
<keyword evidence="4" id="KW-1185">Reference proteome</keyword>
<organism evidence="3 4">
    <name type="scientific">Geodia barretti</name>
    <name type="common">Barrett's horny sponge</name>
    <dbReference type="NCBI Taxonomy" id="519541"/>
    <lineage>
        <taxon>Eukaryota</taxon>
        <taxon>Metazoa</taxon>
        <taxon>Porifera</taxon>
        <taxon>Demospongiae</taxon>
        <taxon>Heteroscleromorpha</taxon>
        <taxon>Tetractinellida</taxon>
        <taxon>Astrophorina</taxon>
        <taxon>Geodiidae</taxon>
        <taxon>Geodia</taxon>
    </lineage>
</organism>